<dbReference type="InterPro" id="IPR047057">
    <property type="entry name" value="MerR_fam"/>
</dbReference>
<dbReference type="GO" id="GO:0003700">
    <property type="term" value="F:DNA-binding transcription factor activity"/>
    <property type="evidence" value="ECO:0007669"/>
    <property type="project" value="InterPro"/>
</dbReference>
<dbReference type="SUPFAM" id="SSF46955">
    <property type="entry name" value="Putative DNA-binding domain"/>
    <property type="match status" value="1"/>
</dbReference>
<comment type="caution">
    <text evidence="3">The sequence shown here is derived from an EMBL/GenBank/DDBJ whole genome shotgun (WGS) entry which is preliminary data.</text>
</comment>
<dbReference type="PANTHER" id="PTHR30204">
    <property type="entry name" value="REDOX-CYCLING DRUG-SENSING TRANSCRIPTIONAL ACTIVATOR SOXR"/>
    <property type="match status" value="1"/>
</dbReference>
<reference evidence="3 4" key="1">
    <citation type="submission" date="2019-10" db="EMBL/GenBank/DDBJ databases">
        <title>A soil myxobacterium in the family Polyangiaceae.</title>
        <authorList>
            <person name="Li Y."/>
            <person name="Wang J."/>
        </authorList>
    </citation>
    <scope>NUCLEOTIDE SEQUENCE [LARGE SCALE GENOMIC DNA]</scope>
    <source>
        <strain evidence="3 4">DSM 14734</strain>
    </source>
</reference>
<dbReference type="Proteomes" id="UP000440224">
    <property type="component" value="Unassembled WGS sequence"/>
</dbReference>
<accession>A0A6N7PR69</accession>
<dbReference type="SMART" id="SM00422">
    <property type="entry name" value="HTH_MERR"/>
    <property type="match status" value="1"/>
</dbReference>
<dbReference type="InterPro" id="IPR000551">
    <property type="entry name" value="MerR-type_HTH_dom"/>
</dbReference>
<dbReference type="PRINTS" id="PR00040">
    <property type="entry name" value="HTHMERR"/>
</dbReference>
<dbReference type="PANTHER" id="PTHR30204:SF93">
    <property type="entry name" value="HTH MERR-TYPE DOMAIN-CONTAINING PROTEIN"/>
    <property type="match status" value="1"/>
</dbReference>
<keyword evidence="1" id="KW-0238">DNA-binding</keyword>
<evidence type="ECO:0000313" key="3">
    <source>
        <dbReference type="EMBL" id="MRG92614.1"/>
    </source>
</evidence>
<dbReference type="GO" id="GO:0003677">
    <property type="term" value="F:DNA binding"/>
    <property type="evidence" value="ECO:0007669"/>
    <property type="project" value="UniProtKB-KW"/>
</dbReference>
<feature type="domain" description="HTH merR-type" evidence="2">
    <location>
        <begin position="53"/>
        <end position="122"/>
    </location>
</feature>
<sequence length="215" mass="23709">MRSVRHLPLARGYERGVLPLPDGVRARGVQRADAGLVPPDLDEDRDGQGGERLLQVGDIARAVGKTVRAIHHYEEVGLLRPHARSKGRYRLYDRAAVTRVRWIGKLHDLGLSLAQIQEIVALWESAPSAPEAMARIRSIYLQQLEETRAQITRLSSLERELVASIDYLDTCDTCDPEELVAACTDCSVHDRTQAEPELVAGIHGGNGHSRGGADR</sequence>
<dbReference type="OrthoDB" id="9811000at2"/>
<dbReference type="AlphaFoldDB" id="A0A6N7PR69"/>
<organism evidence="3 4">
    <name type="scientific">Polyangium spumosum</name>
    <dbReference type="NCBI Taxonomy" id="889282"/>
    <lineage>
        <taxon>Bacteria</taxon>
        <taxon>Pseudomonadati</taxon>
        <taxon>Myxococcota</taxon>
        <taxon>Polyangia</taxon>
        <taxon>Polyangiales</taxon>
        <taxon>Polyangiaceae</taxon>
        <taxon>Polyangium</taxon>
    </lineage>
</organism>
<dbReference type="PROSITE" id="PS50937">
    <property type="entry name" value="HTH_MERR_2"/>
    <property type="match status" value="1"/>
</dbReference>
<name>A0A6N7PR69_9BACT</name>
<keyword evidence="4" id="KW-1185">Reference proteome</keyword>
<dbReference type="InterPro" id="IPR009061">
    <property type="entry name" value="DNA-bd_dom_put_sf"/>
</dbReference>
<evidence type="ECO:0000256" key="1">
    <source>
        <dbReference type="ARBA" id="ARBA00023125"/>
    </source>
</evidence>
<evidence type="ECO:0000259" key="2">
    <source>
        <dbReference type="PROSITE" id="PS50937"/>
    </source>
</evidence>
<evidence type="ECO:0000313" key="4">
    <source>
        <dbReference type="Proteomes" id="UP000440224"/>
    </source>
</evidence>
<dbReference type="EMBL" id="WJIE01000003">
    <property type="protein sequence ID" value="MRG92614.1"/>
    <property type="molecule type" value="Genomic_DNA"/>
</dbReference>
<proteinExistence type="predicted"/>
<protein>
    <submittedName>
        <fullName evidence="3">MerR family transcriptional regulator</fullName>
    </submittedName>
</protein>
<dbReference type="Pfam" id="PF13411">
    <property type="entry name" value="MerR_1"/>
    <property type="match status" value="1"/>
</dbReference>
<dbReference type="Gene3D" id="1.10.1660.10">
    <property type="match status" value="1"/>
</dbReference>
<gene>
    <name evidence="3" type="ORF">GF068_11835</name>
</gene>